<dbReference type="InterPro" id="IPR025562">
    <property type="entry name" value="Tae4"/>
</dbReference>
<dbReference type="EMBL" id="CP101751">
    <property type="protein sequence ID" value="UUC47406.1"/>
    <property type="molecule type" value="Genomic_DNA"/>
</dbReference>
<proteinExistence type="predicted"/>
<dbReference type="Proteomes" id="UP001059844">
    <property type="component" value="Chromosome"/>
</dbReference>
<evidence type="ECO:0000313" key="2">
    <source>
        <dbReference type="Proteomes" id="UP001059844"/>
    </source>
</evidence>
<organism evidence="1 2">
    <name type="scientific">Flavobacterium cerinum</name>
    <dbReference type="NCBI Taxonomy" id="2502784"/>
    <lineage>
        <taxon>Bacteria</taxon>
        <taxon>Pseudomonadati</taxon>
        <taxon>Bacteroidota</taxon>
        <taxon>Flavobacteriia</taxon>
        <taxon>Flavobacteriales</taxon>
        <taxon>Flavobacteriaceae</taxon>
        <taxon>Flavobacterium</taxon>
    </lineage>
</organism>
<dbReference type="RefSeq" id="WP_256553037.1">
    <property type="nucleotide sequence ID" value="NZ_CP101751.1"/>
</dbReference>
<sequence length="159" mass="17426">MVGGAVWQARLDYPEVTENTCALRVSIALIKCNVVIPNIPGQTIEGGGDFEGKYFFVNARALNSWMRKTFGTNTGEGNTPYNPKHEFFSTEQGGLHGQNFPILLKNKRGIYSLITPANSAGTVSGHADVFNGYGNDIICSIGCHFNLISLERIDIWILD</sequence>
<keyword evidence="2" id="KW-1185">Reference proteome</keyword>
<reference evidence="1" key="1">
    <citation type="submission" date="2022-07" db="EMBL/GenBank/DDBJ databases">
        <title>Isolation, identification, and degradation of a PFOSA degrading strain from sewage treatment plant.</title>
        <authorList>
            <person name="Zhang L."/>
            <person name="Huo Y."/>
        </authorList>
    </citation>
    <scope>NUCLEOTIDE SEQUENCE</scope>
    <source>
        <strain evidence="1">C1</strain>
    </source>
</reference>
<evidence type="ECO:0000313" key="1">
    <source>
        <dbReference type="EMBL" id="UUC47406.1"/>
    </source>
</evidence>
<accession>A0ABY5J0X0</accession>
<name>A0ABY5J0X0_9FLAO</name>
<gene>
    <name evidence="1" type="ORF">NOX80_17545</name>
</gene>
<protein>
    <submittedName>
        <fullName evidence="1">Type VI secretion system amidase effector protein Tae4</fullName>
    </submittedName>
</protein>
<dbReference type="Pfam" id="PF14113">
    <property type="entry name" value="Tae4"/>
    <property type="match status" value="1"/>
</dbReference>
<dbReference type="Gene3D" id="3.90.1720.70">
    <property type="match status" value="1"/>
</dbReference>